<gene>
    <name evidence="2" type="ORF">SAMN05216298_3132</name>
</gene>
<reference evidence="3" key="1">
    <citation type="submission" date="2016-10" db="EMBL/GenBank/DDBJ databases">
        <authorList>
            <person name="Varghese N."/>
            <person name="Submissions S."/>
        </authorList>
    </citation>
    <scope>NUCLEOTIDE SEQUENCE [LARGE SCALE GENOMIC DNA]</scope>
    <source>
        <strain evidence="3">CGMCC 4.3147</strain>
    </source>
</reference>
<dbReference type="Pfam" id="PF00535">
    <property type="entry name" value="Glycos_transf_2"/>
    <property type="match status" value="1"/>
</dbReference>
<dbReference type="Pfam" id="PF09837">
    <property type="entry name" value="DUF2064"/>
    <property type="match status" value="1"/>
</dbReference>
<dbReference type="GO" id="GO:0016740">
    <property type="term" value="F:transferase activity"/>
    <property type="evidence" value="ECO:0007669"/>
    <property type="project" value="UniProtKB-KW"/>
</dbReference>
<dbReference type="RefSeq" id="WP_091050761.1">
    <property type="nucleotide sequence ID" value="NZ_FNGF01000004.1"/>
</dbReference>
<dbReference type="SUPFAM" id="SSF53448">
    <property type="entry name" value="Nucleotide-diphospho-sugar transferases"/>
    <property type="match status" value="2"/>
</dbReference>
<dbReference type="InterPro" id="IPR029044">
    <property type="entry name" value="Nucleotide-diphossugar_trans"/>
</dbReference>
<organism evidence="2 3">
    <name type="scientific">Glycomyces sambucus</name>
    <dbReference type="NCBI Taxonomy" id="380244"/>
    <lineage>
        <taxon>Bacteria</taxon>
        <taxon>Bacillati</taxon>
        <taxon>Actinomycetota</taxon>
        <taxon>Actinomycetes</taxon>
        <taxon>Glycomycetales</taxon>
        <taxon>Glycomycetaceae</taxon>
        <taxon>Glycomyces</taxon>
    </lineage>
</organism>
<sequence>MQRTHLLVMAKAPVPGRVKTRLSPPLSPGEAAAVAEAALADTLEAVAACGADRLLLALDGDPGPWLPEGFTVIAQSGGGFNERLAAAWSRVEGPCLQIGMDTPQASAGLLGASLAVVAEEGREAALGMAEDGGWWALGLARPHPGAFAGVPMSRGDTGLMQRKRLEALGLTVADLPVLRDLDDAEDARAIAADAPRTRTARTVLPLLGAAGAPLVDVVLPVLDERGALPWVLERMPKGYRPIVVDNGSTDGSAEVAAGLGARVVAEPRRGFGAACFAGLAAATAPVVAFMDCDASLDPADLVAVCGPVLAGDADLSLGARDAAAGAMPLHGRLANRYLAGRVRRLCGARVSDIGPMRAARRTALLGLGVTDRRSGWPLEMVLRAGLDGWRIAETPVPYRPRIGRSKVTGTVAGTFRAVGDMRSQLARAAAAARTTRSRT</sequence>
<accession>A0A1G9IAQ0</accession>
<dbReference type="OrthoDB" id="9797819at2"/>
<evidence type="ECO:0000259" key="1">
    <source>
        <dbReference type="Pfam" id="PF00535"/>
    </source>
</evidence>
<feature type="domain" description="Glycosyltransferase 2-like" evidence="1">
    <location>
        <begin position="232"/>
        <end position="364"/>
    </location>
</feature>
<dbReference type="Proteomes" id="UP000198662">
    <property type="component" value="Unassembled WGS sequence"/>
</dbReference>
<dbReference type="STRING" id="380244.SAMN05216298_3132"/>
<dbReference type="CDD" id="cd04179">
    <property type="entry name" value="DPM_DPG-synthase_like"/>
    <property type="match status" value="1"/>
</dbReference>
<protein>
    <submittedName>
        <fullName evidence="2">Uncharacterized conserved protein, glycosyltransferase A (GT-A) superfamily, DUF2064 family</fullName>
    </submittedName>
</protein>
<dbReference type="PANTHER" id="PTHR36529:SF1">
    <property type="entry name" value="GLYCOSYLTRANSFERASE"/>
    <property type="match status" value="1"/>
</dbReference>
<evidence type="ECO:0000313" key="2">
    <source>
        <dbReference type="EMBL" id="SDL22330.1"/>
    </source>
</evidence>
<proteinExistence type="predicted"/>
<name>A0A1G9IAQ0_9ACTN</name>
<keyword evidence="2" id="KW-0808">Transferase</keyword>
<evidence type="ECO:0000313" key="3">
    <source>
        <dbReference type="Proteomes" id="UP000198662"/>
    </source>
</evidence>
<keyword evidence="3" id="KW-1185">Reference proteome</keyword>
<dbReference type="PANTHER" id="PTHR36529">
    <property type="entry name" value="SLL1095 PROTEIN"/>
    <property type="match status" value="1"/>
</dbReference>
<dbReference type="EMBL" id="FNGF01000004">
    <property type="protein sequence ID" value="SDL22330.1"/>
    <property type="molecule type" value="Genomic_DNA"/>
</dbReference>
<dbReference type="Gene3D" id="3.90.550.10">
    <property type="entry name" value="Spore Coat Polysaccharide Biosynthesis Protein SpsA, Chain A"/>
    <property type="match status" value="2"/>
</dbReference>
<dbReference type="AlphaFoldDB" id="A0A1G9IAQ0"/>
<dbReference type="InterPro" id="IPR018641">
    <property type="entry name" value="Trfase_1_rSAM/seldom-assoc"/>
</dbReference>
<dbReference type="InterPro" id="IPR001173">
    <property type="entry name" value="Glyco_trans_2-like"/>
</dbReference>